<name>A0A317V7G0_ASPEC</name>
<dbReference type="PRINTS" id="PR00301">
    <property type="entry name" value="HEATSHOCK70"/>
</dbReference>
<evidence type="ECO:0000313" key="3">
    <source>
        <dbReference type="EMBL" id="PWY70036.1"/>
    </source>
</evidence>
<keyword evidence="4" id="KW-1185">Reference proteome</keyword>
<evidence type="ECO:0000313" key="4">
    <source>
        <dbReference type="Proteomes" id="UP000246171"/>
    </source>
</evidence>
<evidence type="ECO:0000256" key="1">
    <source>
        <dbReference type="ARBA" id="ARBA00022741"/>
    </source>
</evidence>
<dbReference type="OrthoDB" id="2963168at2759"/>
<dbReference type="VEuPathDB" id="FungiDB:BO83DRAFT_447986"/>
<organism evidence="3 4">
    <name type="scientific">Aspergillus eucalypticola (strain CBS 122712 / IBT 29274)</name>
    <dbReference type="NCBI Taxonomy" id="1448314"/>
    <lineage>
        <taxon>Eukaryota</taxon>
        <taxon>Fungi</taxon>
        <taxon>Dikarya</taxon>
        <taxon>Ascomycota</taxon>
        <taxon>Pezizomycotina</taxon>
        <taxon>Eurotiomycetes</taxon>
        <taxon>Eurotiomycetidae</taxon>
        <taxon>Eurotiales</taxon>
        <taxon>Aspergillaceae</taxon>
        <taxon>Aspergillus</taxon>
        <taxon>Aspergillus subgen. Circumdati</taxon>
    </lineage>
</organism>
<sequence>MASFSSKRTIVIAVDFGTTYSGIAWAQISNPDNHHIITEWPQYGSDSCGGLTSEKVPSEVSGSKLDLVPDLDLEGLRSSSTHSYCRRVPIPSSSSPEKVITDYLRSLREHAVRILNLRLGSSVDSTNLEFVITVPAMWPDKAKMSTLSCAEKAGFGDMSTIHIISEPEAAAIHSLRAPGHPLADIGDTFVLCDAGGGTVDLITFMITGLEPNLRLREEAPGTGSMCGSTFLNRSFEKLLDERLSHLPGWGRDTLDEAMQRFESVVKRIFDGSTDHDFMFPVPGIADNQELGVRRGRIRVTGKEMRKLFLPSIRDIEKLVREQIQTSSAEVKAVLLVGGFGQSPYLRQHLRDCFSPGVQMIAPVDGWTAVARGALAKTLGGTIKMTKFIHGVHDEKKKYWCYFHGGEYIDVMRWFVRKGDDMEEAKAIKTTRTKRRRVKDGAFDSIRISLYKVDTAIGEKPLYFNRHVKQHATLNPSLGVIEKERIPIKRGADNELYYVVRYEIHAVYYSAHCVYTLWYEGRNYGSVKADYV</sequence>
<dbReference type="Proteomes" id="UP000246171">
    <property type="component" value="Unassembled WGS sequence"/>
</dbReference>
<dbReference type="GO" id="GO:0140662">
    <property type="term" value="F:ATP-dependent protein folding chaperone"/>
    <property type="evidence" value="ECO:0007669"/>
    <property type="project" value="InterPro"/>
</dbReference>
<dbReference type="GO" id="GO:0005524">
    <property type="term" value="F:ATP binding"/>
    <property type="evidence" value="ECO:0007669"/>
    <property type="project" value="UniProtKB-KW"/>
</dbReference>
<dbReference type="InterPro" id="IPR013126">
    <property type="entry name" value="Hsp_70_fam"/>
</dbReference>
<protein>
    <recommendedName>
        <fullName evidence="5">Actin-like ATPase domain-containing protein</fullName>
    </recommendedName>
</protein>
<accession>A0A317V7G0</accession>
<dbReference type="EMBL" id="MSFU01000017">
    <property type="protein sequence ID" value="PWY70036.1"/>
    <property type="molecule type" value="Genomic_DNA"/>
</dbReference>
<evidence type="ECO:0008006" key="5">
    <source>
        <dbReference type="Google" id="ProtNLM"/>
    </source>
</evidence>
<dbReference type="AlphaFoldDB" id="A0A317V7G0"/>
<dbReference type="InterPro" id="IPR043129">
    <property type="entry name" value="ATPase_NBD"/>
</dbReference>
<dbReference type="PANTHER" id="PTHR14187">
    <property type="entry name" value="ALPHA KINASE/ELONGATION FACTOR 2 KINASE"/>
    <property type="match status" value="1"/>
</dbReference>
<reference evidence="3" key="1">
    <citation type="submission" date="2016-12" db="EMBL/GenBank/DDBJ databases">
        <title>The genomes of Aspergillus section Nigri reveals drivers in fungal speciation.</title>
        <authorList>
            <consortium name="DOE Joint Genome Institute"/>
            <person name="Vesth T.C."/>
            <person name="Nybo J."/>
            <person name="Theobald S."/>
            <person name="Brandl J."/>
            <person name="Frisvad J.C."/>
            <person name="Nielsen K.F."/>
            <person name="Lyhne E.K."/>
            <person name="Kogle M.E."/>
            <person name="Kuo A."/>
            <person name="Riley R."/>
            <person name="Clum A."/>
            <person name="Nolan M."/>
            <person name="Lipzen A."/>
            <person name="Salamov A."/>
            <person name="Henrissat B."/>
            <person name="Wiebenga A."/>
            <person name="De vries R.P."/>
            <person name="Grigoriev I.V."/>
            <person name="Mortensen U.H."/>
            <person name="Andersen M.R."/>
            <person name="Baker S.E."/>
        </authorList>
    </citation>
    <scope>NUCLEOTIDE SEQUENCE</scope>
    <source>
        <strain evidence="3">CBS 122712</strain>
    </source>
</reference>
<dbReference type="PANTHER" id="PTHR14187:SF82">
    <property type="entry name" value="FAMILY CHAPERONE, PUTATIVE (AFU_ORTHOLOGUE AFUA_7G08575)-RELATED"/>
    <property type="match status" value="1"/>
</dbReference>
<dbReference type="Gene3D" id="3.90.640.10">
    <property type="entry name" value="Actin, Chain A, domain 4"/>
    <property type="match status" value="1"/>
</dbReference>
<dbReference type="GeneID" id="37058628"/>
<dbReference type="CDD" id="cd10170">
    <property type="entry name" value="ASKHA_NBD_HSP70"/>
    <property type="match status" value="1"/>
</dbReference>
<dbReference type="RefSeq" id="XP_025386730.1">
    <property type="nucleotide sequence ID" value="XM_025536666.1"/>
</dbReference>
<proteinExistence type="predicted"/>
<dbReference type="Pfam" id="PF00012">
    <property type="entry name" value="HSP70"/>
    <property type="match status" value="1"/>
</dbReference>
<keyword evidence="2" id="KW-0067">ATP-binding</keyword>
<evidence type="ECO:0000256" key="2">
    <source>
        <dbReference type="ARBA" id="ARBA00022840"/>
    </source>
</evidence>
<gene>
    <name evidence="3" type="ORF">BO83DRAFT_447986</name>
</gene>
<dbReference type="Gene3D" id="3.30.420.40">
    <property type="match status" value="2"/>
</dbReference>
<dbReference type="SUPFAM" id="SSF53067">
    <property type="entry name" value="Actin-like ATPase domain"/>
    <property type="match status" value="2"/>
</dbReference>
<comment type="caution">
    <text evidence="3">The sequence shown here is derived from an EMBL/GenBank/DDBJ whole genome shotgun (WGS) entry which is preliminary data.</text>
</comment>
<keyword evidence="1" id="KW-0547">Nucleotide-binding</keyword>